<dbReference type="PROSITE" id="PS50929">
    <property type="entry name" value="ABC_TM1F"/>
    <property type="match status" value="1"/>
</dbReference>
<feature type="transmembrane region" description="Helical" evidence="8">
    <location>
        <begin position="155"/>
        <end position="172"/>
    </location>
</feature>
<dbReference type="EMBL" id="HF951689">
    <property type="protein sequence ID" value="CCW35595.1"/>
    <property type="molecule type" value="Genomic_DNA"/>
</dbReference>
<dbReference type="PANTHER" id="PTHR43394">
    <property type="entry name" value="ATP-DEPENDENT PERMEASE MDL1, MITOCHONDRIAL"/>
    <property type="match status" value="1"/>
</dbReference>
<reference evidence="12" key="1">
    <citation type="submission" date="2013-03" db="EMBL/GenBank/DDBJ databases">
        <title>Genome sequence of Chthonomonas calidirosea, the first sequenced genome from the Armatimonadetes phylum (formally candidate division OP10).</title>
        <authorList>
            <person name="Lee K.C.Y."/>
            <person name="Morgan X.C."/>
            <person name="Dunfield P.F."/>
            <person name="Tamas I."/>
            <person name="Houghton K.M."/>
            <person name="Vyssotski M."/>
            <person name="Ryan J.L.J."/>
            <person name="Lagutin K."/>
            <person name="McDonald I.R."/>
            <person name="Stott M.B."/>
        </authorList>
    </citation>
    <scope>NUCLEOTIDE SEQUENCE [LARGE SCALE GENOMIC DNA]</scope>
    <source>
        <strain evidence="12">DSM 23976 / ICMP 18418 / T49</strain>
    </source>
</reference>
<dbReference type="GO" id="GO:0005886">
    <property type="term" value="C:plasma membrane"/>
    <property type="evidence" value="ECO:0007669"/>
    <property type="project" value="UniProtKB-SubCell"/>
</dbReference>
<evidence type="ECO:0000313" key="11">
    <source>
        <dbReference type="EMBL" id="CCW35595.1"/>
    </source>
</evidence>
<dbReference type="Proteomes" id="UP000014227">
    <property type="component" value="Chromosome I"/>
</dbReference>
<dbReference type="PROSITE" id="PS50893">
    <property type="entry name" value="ABC_TRANSPORTER_2"/>
    <property type="match status" value="1"/>
</dbReference>
<keyword evidence="5" id="KW-0067">ATP-binding</keyword>
<comment type="subcellular location">
    <subcellularLocation>
        <location evidence="1">Cell membrane</location>
        <topology evidence="1">Multi-pass membrane protein</topology>
    </subcellularLocation>
</comment>
<dbReference type="eggNOG" id="COG1132">
    <property type="taxonomic scope" value="Bacteria"/>
</dbReference>
<proteinExistence type="predicted"/>
<keyword evidence="3 8" id="KW-0812">Transmembrane</keyword>
<dbReference type="InParanoid" id="S0EZ95"/>
<dbReference type="KEGG" id="ccz:CCALI_01782"/>
<dbReference type="Pfam" id="PF00664">
    <property type="entry name" value="ABC_membrane"/>
    <property type="match status" value="1"/>
</dbReference>
<keyword evidence="4" id="KW-0547">Nucleotide-binding</keyword>
<dbReference type="SUPFAM" id="SSF52540">
    <property type="entry name" value="P-loop containing nucleoside triphosphate hydrolases"/>
    <property type="match status" value="1"/>
</dbReference>
<evidence type="ECO:0000256" key="4">
    <source>
        <dbReference type="ARBA" id="ARBA00022741"/>
    </source>
</evidence>
<evidence type="ECO:0000256" key="3">
    <source>
        <dbReference type="ARBA" id="ARBA00022692"/>
    </source>
</evidence>
<dbReference type="InterPro" id="IPR003593">
    <property type="entry name" value="AAA+_ATPase"/>
</dbReference>
<keyword evidence="7 8" id="KW-0472">Membrane</keyword>
<dbReference type="Pfam" id="PF00005">
    <property type="entry name" value="ABC_tran"/>
    <property type="match status" value="1"/>
</dbReference>
<dbReference type="HOGENOM" id="CLU_000604_84_3_0"/>
<keyword evidence="12" id="KW-1185">Reference proteome</keyword>
<dbReference type="PROSITE" id="PS00211">
    <property type="entry name" value="ABC_TRANSPORTER_1"/>
    <property type="match status" value="1"/>
</dbReference>
<keyword evidence="2" id="KW-0813">Transport</keyword>
<dbReference type="SMART" id="SM00382">
    <property type="entry name" value="AAA"/>
    <property type="match status" value="1"/>
</dbReference>
<dbReference type="InterPro" id="IPR036640">
    <property type="entry name" value="ABC1_TM_sf"/>
</dbReference>
<dbReference type="InterPro" id="IPR039421">
    <property type="entry name" value="Type_1_exporter"/>
</dbReference>
<protein>
    <submittedName>
        <fullName evidence="11">ABC-type multidrug transport system, ATPase and permease components</fullName>
    </submittedName>
</protein>
<evidence type="ECO:0000256" key="6">
    <source>
        <dbReference type="ARBA" id="ARBA00022989"/>
    </source>
</evidence>
<evidence type="ECO:0000313" key="12">
    <source>
        <dbReference type="Proteomes" id="UP000014227"/>
    </source>
</evidence>
<dbReference type="SUPFAM" id="SSF90123">
    <property type="entry name" value="ABC transporter transmembrane region"/>
    <property type="match status" value="1"/>
</dbReference>
<name>S0EZ95_CHTCT</name>
<dbReference type="PANTHER" id="PTHR43394:SF1">
    <property type="entry name" value="ATP-BINDING CASSETTE SUB-FAMILY B MEMBER 10, MITOCHONDRIAL"/>
    <property type="match status" value="1"/>
</dbReference>
<feature type="transmembrane region" description="Helical" evidence="8">
    <location>
        <begin position="178"/>
        <end position="198"/>
    </location>
</feature>
<feature type="transmembrane region" description="Helical" evidence="8">
    <location>
        <begin position="261"/>
        <end position="281"/>
    </location>
</feature>
<sequence length="617" mass="68822">MGHMMRAAYYEGPKRPIKRETVLRVVATFRPYRWEVALTAIAVLLAAALGLLSPFFLRTLINQGLERNDLPIITVYTLYAVGATLAGTAFTIFYNYLSTLVGQQIMRDLRNQLYAHLQKMSLRFFTSTRTGEIQSRLANDVAGVQNVVSDTAANALSNITTVLSTLVAMIYMDWRLTLLSVGILPFFALIAAKVGGMLRRIRKSTQQKLADLNAIMQENLSVSGMLLMKVSGRQAYALEHFKEQNEQLTKLQVQLNVIMRLFFNLIGLTFSITPSLVYWLAGYITVRHLGHPINIGTIVAFTALQARLFFPLTNLLNTQVEVSSAMALFDRIFEYLDLQPDIVDAPDAIELKPEEVRGEVAFEHVFFRYDPQQPHYALHDISFCAKPGELLALVGPSGAGKTTITYLIPRLYDVESGRVLIDGHDVRKIKLESLAQIIGMVTQETYLFHDTIMANLRYAKPDATEEEVIEAARAAAIHDRIMAMPEGYQTVVGERGYKLSGGEKQRIAIARVILKNPRILILDEATASLDTHSERLVQEALERLLAGRTTIAIAHRLSTILSADQILVIEKGRIVERGRHEELLAQNGAYARLYAAQFNDGSSEPLLAVAEESSPKS</sequence>
<evidence type="ECO:0000259" key="10">
    <source>
        <dbReference type="PROSITE" id="PS50929"/>
    </source>
</evidence>
<evidence type="ECO:0000259" key="9">
    <source>
        <dbReference type="PROSITE" id="PS50893"/>
    </source>
</evidence>
<dbReference type="InterPro" id="IPR011527">
    <property type="entry name" value="ABC1_TM_dom"/>
</dbReference>
<accession>S0EZ95</accession>
<evidence type="ECO:0000256" key="2">
    <source>
        <dbReference type="ARBA" id="ARBA00022448"/>
    </source>
</evidence>
<dbReference type="InterPro" id="IPR017871">
    <property type="entry name" value="ABC_transporter-like_CS"/>
</dbReference>
<dbReference type="InterPro" id="IPR003439">
    <property type="entry name" value="ABC_transporter-like_ATP-bd"/>
</dbReference>
<dbReference type="FunFam" id="3.40.50.300:FF:000287">
    <property type="entry name" value="Multidrug ABC transporter ATP-binding protein"/>
    <property type="match status" value="1"/>
</dbReference>
<evidence type="ECO:0000256" key="7">
    <source>
        <dbReference type="ARBA" id="ARBA00023136"/>
    </source>
</evidence>
<dbReference type="AlphaFoldDB" id="S0EZ95"/>
<evidence type="ECO:0000256" key="1">
    <source>
        <dbReference type="ARBA" id="ARBA00004651"/>
    </source>
</evidence>
<dbReference type="PATRIC" id="fig|1303518.3.peg.1843"/>
<dbReference type="InterPro" id="IPR027417">
    <property type="entry name" value="P-loop_NTPase"/>
</dbReference>
<dbReference type="GO" id="GO:0015421">
    <property type="term" value="F:ABC-type oligopeptide transporter activity"/>
    <property type="evidence" value="ECO:0007669"/>
    <property type="project" value="TreeGrafter"/>
</dbReference>
<dbReference type="GO" id="GO:0016887">
    <property type="term" value="F:ATP hydrolysis activity"/>
    <property type="evidence" value="ECO:0007669"/>
    <property type="project" value="InterPro"/>
</dbReference>
<organism evidence="11 12">
    <name type="scientific">Chthonomonas calidirosea (strain DSM 23976 / ICMP 18418 / T49)</name>
    <dbReference type="NCBI Taxonomy" id="1303518"/>
    <lineage>
        <taxon>Bacteria</taxon>
        <taxon>Bacillati</taxon>
        <taxon>Armatimonadota</taxon>
        <taxon>Chthonomonadia</taxon>
        <taxon>Chthonomonadales</taxon>
        <taxon>Chthonomonadaceae</taxon>
        <taxon>Chthonomonas</taxon>
    </lineage>
</organism>
<dbReference type="Gene3D" id="1.20.1560.10">
    <property type="entry name" value="ABC transporter type 1, transmembrane domain"/>
    <property type="match status" value="1"/>
</dbReference>
<dbReference type="GO" id="GO:0005524">
    <property type="term" value="F:ATP binding"/>
    <property type="evidence" value="ECO:0007669"/>
    <property type="project" value="UniProtKB-KW"/>
</dbReference>
<dbReference type="OrthoDB" id="9769895at2"/>
<dbReference type="RefSeq" id="WP_016483123.1">
    <property type="nucleotide sequence ID" value="NC_021487.1"/>
</dbReference>
<feature type="transmembrane region" description="Helical" evidence="8">
    <location>
        <begin position="76"/>
        <end position="97"/>
    </location>
</feature>
<feature type="domain" description="ABC transmembrane type-1" evidence="10">
    <location>
        <begin position="37"/>
        <end position="324"/>
    </location>
</feature>
<gene>
    <name evidence="11" type="ORF">CCALI_01782</name>
</gene>
<dbReference type="CDD" id="cd18550">
    <property type="entry name" value="ABC_6TM_exporter_like"/>
    <property type="match status" value="1"/>
</dbReference>
<evidence type="ECO:0000256" key="8">
    <source>
        <dbReference type="SAM" id="Phobius"/>
    </source>
</evidence>
<dbReference type="Gene3D" id="3.40.50.300">
    <property type="entry name" value="P-loop containing nucleotide triphosphate hydrolases"/>
    <property type="match status" value="1"/>
</dbReference>
<feature type="transmembrane region" description="Helical" evidence="8">
    <location>
        <begin position="36"/>
        <end position="56"/>
    </location>
</feature>
<feature type="domain" description="ABC transporter" evidence="9">
    <location>
        <begin position="360"/>
        <end position="596"/>
    </location>
</feature>
<evidence type="ECO:0000256" key="5">
    <source>
        <dbReference type="ARBA" id="ARBA00022840"/>
    </source>
</evidence>
<keyword evidence="6 8" id="KW-1133">Transmembrane helix</keyword>
<dbReference type="STRING" id="454171.CP488_02310"/>